<proteinExistence type="predicted"/>
<evidence type="ECO:0000256" key="1">
    <source>
        <dbReference type="ARBA" id="ARBA00004651"/>
    </source>
</evidence>
<organism evidence="7 8">
    <name type="scientific">Cohnella boryungensis</name>
    <dbReference type="NCBI Taxonomy" id="768479"/>
    <lineage>
        <taxon>Bacteria</taxon>
        <taxon>Bacillati</taxon>
        <taxon>Bacillota</taxon>
        <taxon>Bacilli</taxon>
        <taxon>Bacillales</taxon>
        <taxon>Paenibacillaceae</taxon>
        <taxon>Cohnella</taxon>
    </lineage>
</organism>
<evidence type="ECO:0000313" key="8">
    <source>
        <dbReference type="Proteomes" id="UP001595755"/>
    </source>
</evidence>
<feature type="transmembrane region" description="Helical" evidence="6">
    <location>
        <begin position="20"/>
        <end position="37"/>
    </location>
</feature>
<dbReference type="EMBL" id="JBHSED010000003">
    <property type="protein sequence ID" value="MFC4302400.1"/>
    <property type="molecule type" value="Genomic_DNA"/>
</dbReference>
<feature type="transmembrane region" description="Helical" evidence="6">
    <location>
        <begin position="43"/>
        <end position="62"/>
    </location>
</feature>
<keyword evidence="5 6" id="KW-0472">Membrane</keyword>
<feature type="transmembrane region" description="Helical" evidence="6">
    <location>
        <begin position="435"/>
        <end position="453"/>
    </location>
</feature>
<feature type="transmembrane region" description="Helical" evidence="6">
    <location>
        <begin position="382"/>
        <end position="399"/>
    </location>
</feature>
<keyword evidence="2" id="KW-1003">Cell membrane</keyword>
<feature type="transmembrane region" description="Helical" evidence="6">
    <location>
        <begin position="82"/>
        <end position="106"/>
    </location>
</feature>
<dbReference type="PANTHER" id="PTHR30250:SF11">
    <property type="entry name" value="O-ANTIGEN TRANSPORTER-RELATED"/>
    <property type="match status" value="1"/>
</dbReference>
<evidence type="ECO:0000256" key="5">
    <source>
        <dbReference type="ARBA" id="ARBA00023136"/>
    </source>
</evidence>
<keyword evidence="4 6" id="KW-1133">Transmembrane helix</keyword>
<feature type="transmembrane region" description="Helical" evidence="6">
    <location>
        <begin position="326"/>
        <end position="350"/>
    </location>
</feature>
<accession>A0ABV8S5S6</accession>
<feature type="transmembrane region" description="Helical" evidence="6">
    <location>
        <begin position="182"/>
        <end position="198"/>
    </location>
</feature>
<feature type="transmembrane region" description="Helical" evidence="6">
    <location>
        <begin position="158"/>
        <end position="176"/>
    </location>
</feature>
<dbReference type="Proteomes" id="UP001595755">
    <property type="component" value="Unassembled WGS sequence"/>
</dbReference>
<evidence type="ECO:0000256" key="2">
    <source>
        <dbReference type="ARBA" id="ARBA00022475"/>
    </source>
</evidence>
<dbReference type="Pfam" id="PF13440">
    <property type="entry name" value="Polysacc_synt_3"/>
    <property type="match status" value="1"/>
</dbReference>
<reference evidence="8" key="1">
    <citation type="journal article" date="2019" name="Int. J. Syst. Evol. Microbiol.">
        <title>The Global Catalogue of Microorganisms (GCM) 10K type strain sequencing project: providing services to taxonomists for standard genome sequencing and annotation.</title>
        <authorList>
            <consortium name="The Broad Institute Genomics Platform"/>
            <consortium name="The Broad Institute Genome Sequencing Center for Infectious Disease"/>
            <person name="Wu L."/>
            <person name="Ma J."/>
        </authorList>
    </citation>
    <scope>NUCLEOTIDE SEQUENCE [LARGE SCALE GENOMIC DNA]</scope>
    <source>
        <strain evidence="8">CGMCC 4.1641</strain>
    </source>
</reference>
<keyword evidence="8" id="KW-1185">Reference proteome</keyword>
<comment type="subcellular location">
    <subcellularLocation>
        <location evidence="1">Cell membrane</location>
        <topology evidence="1">Multi-pass membrane protein</topology>
    </subcellularLocation>
</comment>
<evidence type="ECO:0000256" key="4">
    <source>
        <dbReference type="ARBA" id="ARBA00022989"/>
    </source>
</evidence>
<evidence type="ECO:0000256" key="6">
    <source>
        <dbReference type="SAM" id="Phobius"/>
    </source>
</evidence>
<feature type="transmembrane region" description="Helical" evidence="6">
    <location>
        <begin position="291"/>
        <end position="314"/>
    </location>
</feature>
<evidence type="ECO:0000256" key="3">
    <source>
        <dbReference type="ARBA" id="ARBA00022692"/>
    </source>
</evidence>
<comment type="caution">
    <text evidence="7">The sequence shown here is derived from an EMBL/GenBank/DDBJ whole genome shotgun (WGS) entry which is preliminary data.</text>
</comment>
<dbReference type="RefSeq" id="WP_204600734.1">
    <property type="nucleotide sequence ID" value="NZ_JBHSED010000003.1"/>
</dbReference>
<dbReference type="PANTHER" id="PTHR30250">
    <property type="entry name" value="PST FAMILY PREDICTED COLANIC ACID TRANSPORTER"/>
    <property type="match status" value="1"/>
</dbReference>
<gene>
    <name evidence="7" type="ORF">ACFO1S_02950</name>
</gene>
<sequence>MSFRNKVIHEGTYYILRRGLGFGISFGGMLLLMRAIGIENYGLFVSITGIITFMGELCKLGINPYLIRSEAETDAEEERKQYDMAFTFVLLSSIVAMAVGVGVSFLLKSWLHNEHIQLPFLVTLLGMLNGAYLLPALAKLERGLEYRKVAIYELYNQIIYYAVSLALVYFGFGIWALVIGNLLQGLMAVAISFYFSRYRPRLYWSREMLGKMLKYGFGNTLSKRIWELRTLVNPLLVGKFIGLEAVAAVSISIRVVEALNFVNGAIQTISFSLLSKIQSDKQRVENALNEAMLLQIISLVPLLTGFGVLAHWVVPYFFGGDLETALHIYPFIAIEYSMFAIFSLPINMLYVRGANWAVTKFNLAYVGIFILTSYTALPIFGIYGYAAAEVLALAAYIVIHASIRSSYTLRYRMPLICMATCIPIVFLPVLPFPWALLLLVPVLVIMFGVFRSIEGMSYIQRIMKTKLIGASQGGKS</sequence>
<feature type="transmembrane region" description="Helical" evidence="6">
    <location>
        <begin position="411"/>
        <end position="429"/>
    </location>
</feature>
<dbReference type="InterPro" id="IPR050833">
    <property type="entry name" value="Poly_Biosynth_Transport"/>
</dbReference>
<protein>
    <submittedName>
        <fullName evidence="7">Oligosaccharide flippase family protein</fullName>
    </submittedName>
</protein>
<evidence type="ECO:0000313" key="7">
    <source>
        <dbReference type="EMBL" id="MFC4302400.1"/>
    </source>
</evidence>
<name>A0ABV8S5S6_9BACL</name>
<feature type="transmembrane region" description="Helical" evidence="6">
    <location>
        <begin position="118"/>
        <end position="137"/>
    </location>
</feature>
<keyword evidence="3 6" id="KW-0812">Transmembrane</keyword>
<feature type="transmembrane region" description="Helical" evidence="6">
    <location>
        <begin position="357"/>
        <end position="376"/>
    </location>
</feature>